<accession>A0A2P2PLN5</accession>
<sequence>MFGISDTSFLTSEDWSCVSHGHSCFQKESKKIL</sequence>
<organism evidence="1">
    <name type="scientific">Rhizophora mucronata</name>
    <name type="common">Asiatic mangrove</name>
    <dbReference type="NCBI Taxonomy" id="61149"/>
    <lineage>
        <taxon>Eukaryota</taxon>
        <taxon>Viridiplantae</taxon>
        <taxon>Streptophyta</taxon>
        <taxon>Embryophyta</taxon>
        <taxon>Tracheophyta</taxon>
        <taxon>Spermatophyta</taxon>
        <taxon>Magnoliopsida</taxon>
        <taxon>eudicotyledons</taxon>
        <taxon>Gunneridae</taxon>
        <taxon>Pentapetalae</taxon>
        <taxon>rosids</taxon>
        <taxon>fabids</taxon>
        <taxon>Malpighiales</taxon>
        <taxon>Rhizophoraceae</taxon>
        <taxon>Rhizophora</taxon>
    </lineage>
</organism>
<name>A0A2P2PLN5_RHIMU</name>
<reference evidence="1" key="1">
    <citation type="submission" date="2018-02" db="EMBL/GenBank/DDBJ databases">
        <title>Rhizophora mucronata_Transcriptome.</title>
        <authorList>
            <person name="Meera S.P."/>
            <person name="Sreeshan A."/>
            <person name="Augustine A."/>
        </authorList>
    </citation>
    <scope>NUCLEOTIDE SEQUENCE</scope>
    <source>
        <tissue evidence="1">Leaf</tissue>
    </source>
</reference>
<protein>
    <submittedName>
        <fullName evidence="1">Uncharacterized protein</fullName>
    </submittedName>
</protein>
<dbReference type="EMBL" id="GGEC01075159">
    <property type="protein sequence ID" value="MBX55643.1"/>
    <property type="molecule type" value="Transcribed_RNA"/>
</dbReference>
<dbReference type="AlphaFoldDB" id="A0A2P2PLN5"/>
<evidence type="ECO:0000313" key="1">
    <source>
        <dbReference type="EMBL" id="MBX55643.1"/>
    </source>
</evidence>
<proteinExistence type="predicted"/>